<evidence type="ECO:0000256" key="1">
    <source>
        <dbReference type="SAM" id="MobiDB-lite"/>
    </source>
</evidence>
<feature type="compositionally biased region" description="Polar residues" evidence="1">
    <location>
        <begin position="133"/>
        <end position="142"/>
    </location>
</feature>
<organism evidence="2 3">
    <name type="scientific">Halocatena pleomorpha</name>
    <dbReference type="NCBI Taxonomy" id="1785090"/>
    <lineage>
        <taxon>Archaea</taxon>
        <taxon>Methanobacteriati</taxon>
        <taxon>Methanobacteriota</taxon>
        <taxon>Stenosarchaea group</taxon>
        <taxon>Halobacteria</taxon>
        <taxon>Halobacteriales</taxon>
        <taxon>Natronomonadaceae</taxon>
        <taxon>Halocatena</taxon>
    </lineage>
</organism>
<feature type="region of interest" description="Disordered" evidence="1">
    <location>
        <begin position="90"/>
        <end position="111"/>
    </location>
</feature>
<name>A0A3P3RJY5_9EURY</name>
<protein>
    <submittedName>
        <fullName evidence="2">Uncharacterized protein</fullName>
    </submittedName>
</protein>
<evidence type="ECO:0000313" key="3">
    <source>
        <dbReference type="Proteomes" id="UP000282322"/>
    </source>
</evidence>
<feature type="region of interest" description="Disordered" evidence="1">
    <location>
        <begin position="132"/>
        <end position="166"/>
    </location>
</feature>
<evidence type="ECO:0000313" key="2">
    <source>
        <dbReference type="EMBL" id="RRJ33722.1"/>
    </source>
</evidence>
<gene>
    <name evidence="2" type="ORF">EIK79_02710</name>
</gene>
<feature type="compositionally biased region" description="Basic and acidic residues" evidence="1">
    <location>
        <begin position="143"/>
        <end position="153"/>
    </location>
</feature>
<sequence length="192" mass="21698">MFQFWVLLDESVNVSTVEDRERIFEAELYHVMDVGAATWWRQNLRFLWCKPCRNTGCSHATQIEEILATAGPGRSQVNYDNLSGIATSRATTRQRGWSSPGGARTVGAFGITNSPMRRAPQLRRSHVSLARLQPSTPMTENTKAAEAEAAAERRRSRKRSGQVTHRERSERLFWSRFFAFPRAVASGNQRGA</sequence>
<dbReference type="AlphaFoldDB" id="A0A3P3RJY5"/>
<proteinExistence type="predicted"/>
<dbReference type="EMBL" id="RRCH01000003">
    <property type="protein sequence ID" value="RRJ33722.1"/>
    <property type="molecule type" value="Genomic_DNA"/>
</dbReference>
<dbReference type="Proteomes" id="UP000282322">
    <property type="component" value="Unassembled WGS sequence"/>
</dbReference>
<reference evidence="2 3" key="1">
    <citation type="submission" date="2018-11" db="EMBL/GenBank/DDBJ databases">
        <title>Taxonoimc description of Halomarina strain SPP-AMP-1.</title>
        <authorList>
            <person name="Pal Y."/>
            <person name="Srinivasana K."/>
            <person name="Verma A."/>
            <person name="Kumar P."/>
        </authorList>
    </citation>
    <scope>NUCLEOTIDE SEQUENCE [LARGE SCALE GENOMIC DNA]</scope>
    <source>
        <strain evidence="2 3">SPP-AMP-1</strain>
    </source>
</reference>
<keyword evidence="3" id="KW-1185">Reference proteome</keyword>
<accession>A0A3P3RJY5</accession>
<comment type="caution">
    <text evidence="2">The sequence shown here is derived from an EMBL/GenBank/DDBJ whole genome shotgun (WGS) entry which is preliminary data.</text>
</comment>